<dbReference type="Pfam" id="PF20629">
    <property type="entry name" value="GD_AH_C"/>
    <property type="match status" value="1"/>
</dbReference>
<keyword evidence="6" id="KW-0378">Hydrolase</keyword>
<dbReference type="GO" id="GO:0019698">
    <property type="term" value="P:D-galacturonate catabolic process"/>
    <property type="evidence" value="ECO:0007669"/>
    <property type="project" value="TreeGrafter"/>
</dbReference>
<keyword evidence="7" id="KW-1185">Reference proteome</keyword>
<dbReference type="EMBL" id="SMBX01000007">
    <property type="protein sequence ID" value="TCU96094.1"/>
    <property type="molecule type" value="Genomic_DNA"/>
</dbReference>
<feature type="domain" description="D-galactarate/Altronate dehydratase C-terminal" evidence="5">
    <location>
        <begin position="252"/>
        <end position="386"/>
    </location>
</feature>
<protein>
    <submittedName>
        <fullName evidence="6">Altronate hydrolase</fullName>
    </submittedName>
</protein>
<evidence type="ECO:0000256" key="1">
    <source>
        <dbReference type="ARBA" id="ARBA00010986"/>
    </source>
</evidence>
<dbReference type="InterPro" id="IPR052172">
    <property type="entry name" value="UxaA_altronate/galactarate_dh"/>
</dbReference>
<evidence type="ECO:0000259" key="5">
    <source>
        <dbReference type="Pfam" id="PF20629"/>
    </source>
</evidence>
<sequence>MNTLPGEPHAEPRTFLGYPRADGRAGTRNQLGVIIVGNCAATAARHVADHFTAQRLAAYPNVDGVVPFIHELGCGMEKSGEPMDLLRRTLGGVIRNPNIAGIVVMALGCERNNIYAFLEQEGLESNPMLKTVVLQEVGGTAKAVAEGVAALEAMLPVANQVARTPVPVSRLVLGIPATPGGNDAVRAALGVATDLLIADGATVIVSDTRSSGPALRARAATPKVGAGIEQRIEWWGQYTKGRDTGAAAPAAAWQQLGSSPLQAVFGYAHALPSQGLVLMDAPGYEAVAATGQIASGATLACMISADGNPFNAPGVPTVNVAPDSGLYARYTDDMDFDAGPAADGGSSPEAMGERLLAHLLAVASGAPTCGEALGAGENEFVPWPIGVFA</sequence>
<dbReference type="InterPro" id="IPR007392">
    <property type="entry name" value="GD_AH_second"/>
</dbReference>
<dbReference type="GO" id="GO:0016829">
    <property type="term" value="F:lyase activity"/>
    <property type="evidence" value="ECO:0007669"/>
    <property type="project" value="UniProtKB-KW"/>
</dbReference>
<dbReference type="AlphaFoldDB" id="A0A4R3V1E7"/>
<organism evidence="6 7">
    <name type="scientific">Paracandidimonas soli</name>
    <dbReference type="NCBI Taxonomy" id="1917182"/>
    <lineage>
        <taxon>Bacteria</taxon>
        <taxon>Pseudomonadati</taxon>
        <taxon>Pseudomonadota</taxon>
        <taxon>Betaproteobacteria</taxon>
        <taxon>Burkholderiales</taxon>
        <taxon>Alcaligenaceae</taxon>
        <taxon>Paracandidimonas</taxon>
    </lineage>
</organism>
<evidence type="ECO:0000313" key="7">
    <source>
        <dbReference type="Proteomes" id="UP000294692"/>
    </source>
</evidence>
<dbReference type="Proteomes" id="UP000294692">
    <property type="component" value="Unassembled WGS sequence"/>
</dbReference>
<dbReference type="Pfam" id="PF04295">
    <property type="entry name" value="GD_AH_second"/>
    <property type="match status" value="1"/>
</dbReference>
<proteinExistence type="inferred from homology"/>
<evidence type="ECO:0000259" key="4">
    <source>
        <dbReference type="Pfam" id="PF04295"/>
    </source>
</evidence>
<evidence type="ECO:0000256" key="2">
    <source>
        <dbReference type="ARBA" id="ARBA00023239"/>
    </source>
</evidence>
<keyword evidence="2" id="KW-0456">Lyase</keyword>
<dbReference type="GO" id="GO:0016787">
    <property type="term" value="F:hydrolase activity"/>
    <property type="evidence" value="ECO:0007669"/>
    <property type="project" value="UniProtKB-KW"/>
</dbReference>
<comment type="similarity">
    <text evidence="1">Belongs to the UxaA family.</text>
</comment>
<dbReference type="RefSeq" id="WP_165972618.1">
    <property type="nucleotide sequence ID" value="NZ_JBHRVM010000001.1"/>
</dbReference>
<evidence type="ECO:0000313" key="6">
    <source>
        <dbReference type="EMBL" id="TCU96094.1"/>
    </source>
</evidence>
<evidence type="ECO:0000256" key="3">
    <source>
        <dbReference type="SAM" id="MobiDB-lite"/>
    </source>
</evidence>
<dbReference type="InterPro" id="IPR048332">
    <property type="entry name" value="GD_AH_C"/>
</dbReference>
<feature type="domain" description="D-galactarate/Altronate dehydratase second" evidence="4">
    <location>
        <begin position="17"/>
        <end position="159"/>
    </location>
</feature>
<dbReference type="PANTHER" id="PTHR30536">
    <property type="entry name" value="ALTRONATE/GALACTARATE DEHYDRATASE"/>
    <property type="match status" value="1"/>
</dbReference>
<name>A0A4R3V1E7_9BURK</name>
<gene>
    <name evidence="6" type="ORF">EV686_107152</name>
</gene>
<accession>A0A4R3V1E7</accession>
<dbReference type="PANTHER" id="PTHR30536:SF5">
    <property type="entry name" value="ALTRONATE DEHYDRATASE"/>
    <property type="match status" value="1"/>
</dbReference>
<reference evidence="6 7" key="1">
    <citation type="submission" date="2019-03" db="EMBL/GenBank/DDBJ databases">
        <title>Genomic Encyclopedia of Type Strains, Phase IV (KMG-IV): sequencing the most valuable type-strain genomes for metagenomic binning, comparative biology and taxonomic classification.</title>
        <authorList>
            <person name="Goeker M."/>
        </authorList>
    </citation>
    <scope>NUCLEOTIDE SEQUENCE [LARGE SCALE GENOMIC DNA]</scope>
    <source>
        <strain evidence="6 7">DSM 100048</strain>
    </source>
</reference>
<comment type="caution">
    <text evidence="6">The sequence shown here is derived from an EMBL/GenBank/DDBJ whole genome shotgun (WGS) entry which is preliminary data.</text>
</comment>
<feature type="region of interest" description="Disordered" evidence="3">
    <location>
        <begin position="1"/>
        <end position="21"/>
    </location>
</feature>